<keyword evidence="1" id="KW-1133">Transmembrane helix</keyword>
<organism evidence="3 4">
    <name type="scientific">Spirosoma flavum</name>
    <dbReference type="NCBI Taxonomy" id="2048557"/>
    <lineage>
        <taxon>Bacteria</taxon>
        <taxon>Pseudomonadati</taxon>
        <taxon>Bacteroidota</taxon>
        <taxon>Cytophagia</taxon>
        <taxon>Cytophagales</taxon>
        <taxon>Cytophagaceae</taxon>
        <taxon>Spirosoma</taxon>
    </lineage>
</organism>
<dbReference type="PANTHER" id="PTHR23028:SF53">
    <property type="entry name" value="ACYL_TRANSF_3 DOMAIN-CONTAINING PROTEIN"/>
    <property type="match status" value="1"/>
</dbReference>
<dbReference type="EMBL" id="JBHUOM010000002">
    <property type="protein sequence ID" value="MFD2933278.1"/>
    <property type="molecule type" value="Genomic_DNA"/>
</dbReference>
<dbReference type="EC" id="2.3.-.-" evidence="3"/>
<dbReference type="PANTHER" id="PTHR23028">
    <property type="entry name" value="ACETYLTRANSFERASE"/>
    <property type="match status" value="1"/>
</dbReference>
<feature type="transmembrane region" description="Helical" evidence="1">
    <location>
        <begin position="50"/>
        <end position="73"/>
    </location>
</feature>
<gene>
    <name evidence="3" type="ORF">ACFS25_05755</name>
</gene>
<keyword evidence="1" id="KW-0472">Membrane</keyword>
<feature type="transmembrane region" description="Helical" evidence="1">
    <location>
        <begin position="170"/>
        <end position="188"/>
    </location>
</feature>
<sequence>MKPTSHPALERRNEPLCYVPPLTGLRAIAAYLVFLHHYNPATPGSFANRLFAQGYIGVSMLFVLSGFLIYHRYADGYFKHKSWSWRNYLHNRFARIFPLYALLLLVTVGVNAMLGHTMSWPLLALNLTVTKGFFDTYKFSGIAQSWSLTVEVCFYLSAPFLFAALQRWGIFLLTASLVIIGAVLRATVGEAAWKGLFGSLPFVAFYTFFGRSFEFIVGMWVARRWHQNKLPDNQYTTGVGFLIIVSCVLWQASFLMLTADPITLFWSEVVVYNYILPIGIGLFLLGLISQKSLVQHLLSQPIMQMAGRSSYAFYLIHIGVVASGLQKLGVTNNWLLFGLLVLTAHGLYSFVEKPMQQRIKARQFS</sequence>
<dbReference type="Pfam" id="PF01757">
    <property type="entry name" value="Acyl_transf_3"/>
    <property type="match status" value="1"/>
</dbReference>
<feature type="transmembrane region" description="Helical" evidence="1">
    <location>
        <begin position="200"/>
        <end position="222"/>
    </location>
</feature>
<feature type="transmembrane region" description="Helical" evidence="1">
    <location>
        <begin position="234"/>
        <end position="257"/>
    </location>
</feature>
<evidence type="ECO:0000313" key="4">
    <source>
        <dbReference type="Proteomes" id="UP001597512"/>
    </source>
</evidence>
<evidence type="ECO:0000313" key="3">
    <source>
        <dbReference type="EMBL" id="MFD2933278.1"/>
    </source>
</evidence>
<accession>A0ABW6AGR0</accession>
<feature type="domain" description="Acyltransferase 3" evidence="2">
    <location>
        <begin position="23"/>
        <end position="342"/>
    </location>
</feature>
<dbReference type="GO" id="GO:0016746">
    <property type="term" value="F:acyltransferase activity"/>
    <property type="evidence" value="ECO:0007669"/>
    <property type="project" value="UniProtKB-KW"/>
</dbReference>
<feature type="transmembrane region" description="Helical" evidence="1">
    <location>
        <begin position="143"/>
        <end position="163"/>
    </location>
</feature>
<protein>
    <submittedName>
        <fullName evidence="3">Acyltransferase family protein</fullName>
        <ecNumber evidence="3">2.3.-.-</ecNumber>
    </submittedName>
</protein>
<feature type="transmembrane region" description="Helical" evidence="1">
    <location>
        <begin position="16"/>
        <end position="38"/>
    </location>
</feature>
<name>A0ABW6AGR0_9BACT</name>
<dbReference type="RefSeq" id="WP_381497485.1">
    <property type="nucleotide sequence ID" value="NZ_JBHUOM010000002.1"/>
</dbReference>
<keyword evidence="4" id="KW-1185">Reference proteome</keyword>
<evidence type="ECO:0000259" key="2">
    <source>
        <dbReference type="Pfam" id="PF01757"/>
    </source>
</evidence>
<dbReference type="InterPro" id="IPR050879">
    <property type="entry name" value="Acyltransferase_3"/>
</dbReference>
<feature type="transmembrane region" description="Helical" evidence="1">
    <location>
        <begin position="334"/>
        <end position="351"/>
    </location>
</feature>
<feature type="transmembrane region" description="Helical" evidence="1">
    <location>
        <begin position="269"/>
        <end position="288"/>
    </location>
</feature>
<dbReference type="InterPro" id="IPR002656">
    <property type="entry name" value="Acyl_transf_3_dom"/>
</dbReference>
<feature type="transmembrane region" description="Helical" evidence="1">
    <location>
        <begin position="93"/>
        <end position="114"/>
    </location>
</feature>
<feature type="transmembrane region" description="Helical" evidence="1">
    <location>
        <begin position="309"/>
        <end position="328"/>
    </location>
</feature>
<reference evidence="4" key="1">
    <citation type="journal article" date="2019" name="Int. J. Syst. Evol. Microbiol.">
        <title>The Global Catalogue of Microorganisms (GCM) 10K type strain sequencing project: providing services to taxonomists for standard genome sequencing and annotation.</title>
        <authorList>
            <consortium name="The Broad Institute Genomics Platform"/>
            <consortium name="The Broad Institute Genome Sequencing Center for Infectious Disease"/>
            <person name="Wu L."/>
            <person name="Ma J."/>
        </authorList>
    </citation>
    <scope>NUCLEOTIDE SEQUENCE [LARGE SCALE GENOMIC DNA]</scope>
    <source>
        <strain evidence="4">KCTC 52490</strain>
    </source>
</reference>
<evidence type="ECO:0000256" key="1">
    <source>
        <dbReference type="SAM" id="Phobius"/>
    </source>
</evidence>
<comment type="caution">
    <text evidence="3">The sequence shown here is derived from an EMBL/GenBank/DDBJ whole genome shotgun (WGS) entry which is preliminary data.</text>
</comment>
<keyword evidence="3" id="KW-0808">Transferase</keyword>
<proteinExistence type="predicted"/>
<keyword evidence="1" id="KW-0812">Transmembrane</keyword>
<dbReference type="Proteomes" id="UP001597512">
    <property type="component" value="Unassembled WGS sequence"/>
</dbReference>
<keyword evidence="3" id="KW-0012">Acyltransferase</keyword>